<dbReference type="InterPro" id="IPR036286">
    <property type="entry name" value="LexA/Signal_pep-like_sf"/>
</dbReference>
<dbReference type="InterPro" id="IPR006199">
    <property type="entry name" value="LexA_DNA-bd_dom"/>
</dbReference>
<evidence type="ECO:0000256" key="1">
    <source>
        <dbReference type="ARBA" id="ARBA00007484"/>
    </source>
</evidence>
<dbReference type="Pfam" id="PF01726">
    <property type="entry name" value="LexA_DNA_bind"/>
    <property type="match status" value="1"/>
</dbReference>
<reference evidence="16" key="1">
    <citation type="journal article" date="2020" name="mSystems">
        <title>Genome- and Community-Level Interaction Insights into Carbon Utilization and Element Cycling Functions of Hydrothermarchaeota in Hydrothermal Sediment.</title>
        <authorList>
            <person name="Zhou Z."/>
            <person name="Liu Y."/>
            <person name="Xu W."/>
            <person name="Pan J."/>
            <person name="Luo Z.H."/>
            <person name="Li M."/>
        </authorList>
    </citation>
    <scope>NUCLEOTIDE SEQUENCE [LARGE SCALE GENOMIC DNA]</scope>
    <source>
        <strain evidence="16">SpSt-477</strain>
    </source>
</reference>
<name>A0A7C4W1N5_9BACT</name>
<dbReference type="InterPro" id="IPR050077">
    <property type="entry name" value="LexA_repressor"/>
</dbReference>
<dbReference type="InterPro" id="IPR006200">
    <property type="entry name" value="LexA"/>
</dbReference>
<dbReference type="GO" id="GO:0006281">
    <property type="term" value="P:DNA repair"/>
    <property type="evidence" value="ECO:0007669"/>
    <property type="project" value="UniProtKB-UniRule"/>
</dbReference>
<dbReference type="EMBL" id="DSUH01000400">
    <property type="protein sequence ID" value="HGU34655.1"/>
    <property type="molecule type" value="Genomic_DNA"/>
</dbReference>
<dbReference type="EC" id="3.4.21.88" evidence="12"/>
<evidence type="ECO:0000256" key="4">
    <source>
        <dbReference type="ARBA" id="ARBA00022763"/>
    </source>
</evidence>
<comment type="catalytic activity">
    <reaction evidence="12">
        <text>Hydrolysis of Ala-|-Gly bond in repressor LexA.</text>
        <dbReference type="EC" id="3.4.21.88"/>
    </reaction>
</comment>
<organism evidence="16">
    <name type="scientific">Desulfatirhabdium butyrativorans</name>
    <dbReference type="NCBI Taxonomy" id="340467"/>
    <lineage>
        <taxon>Bacteria</taxon>
        <taxon>Pseudomonadati</taxon>
        <taxon>Thermodesulfobacteriota</taxon>
        <taxon>Desulfobacteria</taxon>
        <taxon>Desulfobacterales</taxon>
        <taxon>Desulfatirhabdiaceae</taxon>
        <taxon>Desulfatirhabdium</taxon>
    </lineage>
</organism>
<keyword evidence="3 12" id="KW-0235">DNA replication</keyword>
<keyword evidence="6 12" id="KW-0068">Autocatalytic cleavage</keyword>
<proteinExistence type="inferred from homology"/>
<dbReference type="CDD" id="cd06529">
    <property type="entry name" value="S24_LexA-like"/>
    <property type="match status" value="1"/>
</dbReference>
<dbReference type="GO" id="GO:0045892">
    <property type="term" value="P:negative regulation of DNA-templated transcription"/>
    <property type="evidence" value="ECO:0007669"/>
    <property type="project" value="UniProtKB-UniRule"/>
</dbReference>
<keyword evidence="8 12" id="KW-0238">DNA-binding</keyword>
<comment type="caution">
    <text evidence="12">Lacks conserved residue(s) required for the propagation of feature annotation.</text>
</comment>
<comment type="similarity">
    <text evidence="1 12 13">Belongs to the peptidase S24 family.</text>
</comment>
<keyword evidence="2 12" id="KW-0678">Repressor</keyword>
<keyword evidence="10 12" id="KW-0234">DNA repair</keyword>
<evidence type="ECO:0000256" key="3">
    <source>
        <dbReference type="ARBA" id="ARBA00022705"/>
    </source>
</evidence>
<dbReference type="SUPFAM" id="SSF51306">
    <property type="entry name" value="LexA/Signal peptidase"/>
    <property type="match status" value="1"/>
</dbReference>
<dbReference type="GO" id="GO:0006508">
    <property type="term" value="P:proteolysis"/>
    <property type="evidence" value="ECO:0007669"/>
    <property type="project" value="InterPro"/>
</dbReference>
<dbReference type="Gene3D" id="2.10.109.10">
    <property type="entry name" value="Umud Fragment, subunit A"/>
    <property type="match status" value="1"/>
</dbReference>
<evidence type="ECO:0000313" key="16">
    <source>
        <dbReference type="EMBL" id="HGU34655.1"/>
    </source>
</evidence>
<accession>A0A7C4W1N5</accession>
<dbReference type="AlphaFoldDB" id="A0A7C4W1N5"/>
<dbReference type="GO" id="GO:0003677">
    <property type="term" value="F:DNA binding"/>
    <property type="evidence" value="ECO:0007669"/>
    <property type="project" value="UniProtKB-UniRule"/>
</dbReference>
<dbReference type="GO" id="GO:0006260">
    <property type="term" value="P:DNA replication"/>
    <property type="evidence" value="ECO:0007669"/>
    <property type="project" value="UniProtKB-UniRule"/>
</dbReference>
<dbReference type="InterPro" id="IPR036390">
    <property type="entry name" value="WH_DNA-bd_sf"/>
</dbReference>
<keyword evidence="11 12" id="KW-0742">SOS response</keyword>
<dbReference type="InterPro" id="IPR039418">
    <property type="entry name" value="LexA-like"/>
</dbReference>
<dbReference type="SUPFAM" id="SSF46785">
    <property type="entry name" value="Winged helix' DNA-binding domain"/>
    <property type="match status" value="1"/>
</dbReference>
<dbReference type="Pfam" id="PF00717">
    <property type="entry name" value="Peptidase_S24"/>
    <property type="match status" value="1"/>
</dbReference>
<dbReference type="InterPro" id="IPR006197">
    <property type="entry name" value="Peptidase_S24_LexA"/>
</dbReference>
<keyword evidence="7 12" id="KW-0805">Transcription regulation</keyword>
<dbReference type="PANTHER" id="PTHR33516:SF2">
    <property type="entry name" value="LEXA REPRESSOR-RELATED"/>
    <property type="match status" value="1"/>
</dbReference>
<gene>
    <name evidence="12 16" type="primary">lexA</name>
    <name evidence="16" type="ORF">ENS29_17690</name>
</gene>
<evidence type="ECO:0000256" key="11">
    <source>
        <dbReference type="ARBA" id="ARBA00023236"/>
    </source>
</evidence>
<dbReference type="NCBIfam" id="TIGR00498">
    <property type="entry name" value="lexA"/>
    <property type="match status" value="1"/>
</dbReference>
<evidence type="ECO:0000256" key="5">
    <source>
        <dbReference type="ARBA" id="ARBA00022801"/>
    </source>
</evidence>
<evidence type="ECO:0000256" key="12">
    <source>
        <dbReference type="HAMAP-Rule" id="MF_00015"/>
    </source>
</evidence>
<keyword evidence="5 12" id="KW-0378">Hydrolase</keyword>
<dbReference type="FunFam" id="2.10.109.10:FF:000001">
    <property type="entry name" value="LexA repressor"/>
    <property type="match status" value="1"/>
</dbReference>
<feature type="active site" description="For autocatalytic cleavage activity" evidence="12">
    <location>
        <position position="126"/>
    </location>
</feature>
<evidence type="ECO:0000256" key="2">
    <source>
        <dbReference type="ARBA" id="ARBA00022491"/>
    </source>
</evidence>
<evidence type="ECO:0000256" key="13">
    <source>
        <dbReference type="RuleBase" id="RU003991"/>
    </source>
</evidence>
<dbReference type="GO" id="GO:0009432">
    <property type="term" value="P:SOS response"/>
    <property type="evidence" value="ECO:0007669"/>
    <property type="project" value="UniProtKB-UniRule"/>
</dbReference>
<comment type="function">
    <text evidence="12">Represses a number of genes involved in the response to DNA damage (SOS response), including recA and lexA. In the presence of single-stranded DNA, RecA interacts with LexA causing an autocatalytic cleavage which disrupts the DNA-binding part of LexA, leading to derepression of the SOS regulon and eventually DNA repair.</text>
</comment>
<feature type="domain" description="LexA repressor DNA-binding" evidence="15">
    <location>
        <begin position="1"/>
        <end position="59"/>
    </location>
</feature>
<comment type="caution">
    <text evidence="16">The sequence shown here is derived from an EMBL/GenBank/DDBJ whole genome shotgun (WGS) entry which is preliminary data.</text>
</comment>
<keyword evidence="4 12" id="KW-0227">DNA damage</keyword>
<feature type="domain" description="Peptidase S24/S26A/S26B/S26C" evidence="14">
    <location>
        <begin position="84"/>
        <end position="199"/>
    </location>
</feature>
<keyword evidence="9 12" id="KW-0804">Transcription</keyword>
<evidence type="ECO:0000256" key="10">
    <source>
        <dbReference type="ARBA" id="ARBA00023204"/>
    </source>
</evidence>
<dbReference type="InterPro" id="IPR015927">
    <property type="entry name" value="Peptidase_S24_S26A/B/C"/>
</dbReference>
<feature type="active site" description="For autocatalytic cleavage activity" evidence="12">
    <location>
        <position position="164"/>
    </location>
</feature>
<feature type="site" description="Cleavage; by autolysis" evidence="12">
    <location>
        <begin position="91"/>
        <end position="92"/>
    </location>
</feature>
<evidence type="ECO:0000256" key="7">
    <source>
        <dbReference type="ARBA" id="ARBA00023015"/>
    </source>
</evidence>
<evidence type="ECO:0000259" key="14">
    <source>
        <dbReference type="Pfam" id="PF00717"/>
    </source>
</evidence>
<comment type="subunit">
    <text evidence="12">Homodimer.</text>
</comment>
<dbReference type="InterPro" id="IPR036388">
    <property type="entry name" value="WH-like_DNA-bd_sf"/>
</dbReference>
<protein>
    <recommendedName>
        <fullName evidence="12">LexA repressor</fullName>
        <ecNumber evidence="12">3.4.21.88</ecNumber>
    </recommendedName>
</protein>
<evidence type="ECO:0000259" key="15">
    <source>
        <dbReference type="Pfam" id="PF01726"/>
    </source>
</evidence>
<dbReference type="PANTHER" id="PTHR33516">
    <property type="entry name" value="LEXA REPRESSOR"/>
    <property type="match status" value="1"/>
</dbReference>
<sequence>MNDLTHTQRHVLEYFQQEIARSGRTPSLRKAAEALGVTHAAVSQHLKVLEARGYLKRDRRYGRDLHFPGRGTMTRIGRRWREVPVVGRITAGLPMYAQQQWEEGIVVDASVFGGQSLFALRVQGDSMTGVGILDGDIAICEPRQYAEDGEIVVALIREEEATVKRFFRHADHIALHPENPAYSVMRYGFSEVLIQGKVVGIYRGPEAMARLHGR</sequence>
<dbReference type="HAMAP" id="MF_00015">
    <property type="entry name" value="LexA"/>
    <property type="match status" value="1"/>
</dbReference>
<dbReference type="PRINTS" id="PR00726">
    <property type="entry name" value="LEXASERPTASE"/>
</dbReference>
<dbReference type="GO" id="GO:0004252">
    <property type="term" value="F:serine-type endopeptidase activity"/>
    <property type="evidence" value="ECO:0007669"/>
    <property type="project" value="UniProtKB-UniRule"/>
</dbReference>
<evidence type="ECO:0000256" key="8">
    <source>
        <dbReference type="ARBA" id="ARBA00023125"/>
    </source>
</evidence>
<evidence type="ECO:0000256" key="6">
    <source>
        <dbReference type="ARBA" id="ARBA00022813"/>
    </source>
</evidence>
<evidence type="ECO:0000256" key="9">
    <source>
        <dbReference type="ARBA" id="ARBA00023163"/>
    </source>
</evidence>
<dbReference type="Gene3D" id="1.10.10.10">
    <property type="entry name" value="Winged helix-like DNA-binding domain superfamily/Winged helix DNA-binding domain"/>
    <property type="match status" value="1"/>
</dbReference>